<dbReference type="SUPFAM" id="SSF52172">
    <property type="entry name" value="CheY-like"/>
    <property type="match status" value="1"/>
</dbReference>
<keyword evidence="2" id="KW-1185">Reference proteome</keyword>
<organism evidence="1 2">
    <name type="scientific">Yoonia phaeophyticola</name>
    <dbReference type="NCBI Taxonomy" id="3137369"/>
    <lineage>
        <taxon>Bacteria</taxon>
        <taxon>Pseudomonadati</taxon>
        <taxon>Pseudomonadota</taxon>
        <taxon>Alphaproteobacteria</taxon>
        <taxon>Rhodobacterales</taxon>
        <taxon>Paracoccaceae</taxon>
        <taxon>Yoonia</taxon>
    </lineage>
</organism>
<reference evidence="2" key="1">
    <citation type="submission" date="2024-04" db="EMBL/GenBank/DDBJ databases">
        <title>Phylogenomic analyses of a clade within the roseobacter group suggest taxonomic reassignments of species of the genera Aestuariivita, Citreicella, Loktanella, Nautella, Pelagibaca, Ruegeria, Thalassobius, Thiobacimonas and Tropicibacter, and the proposal o.</title>
        <authorList>
            <person name="Jeon C.O."/>
        </authorList>
    </citation>
    <scope>NUCLEOTIDE SEQUENCE [LARGE SCALE GENOMIC DNA]</scope>
    <source>
        <strain evidence="2">BS5-3</strain>
    </source>
</reference>
<protein>
    <recommendedName>
        <fullName evidence="3">Response regulatory domain-containing protein</fullName>
    </recommendedName>
</protein>
<gene>
    <name evidence="1" type="ORF">AABB29_00405</name>
</gene>
<sequence>MLTDSALQEVLNCVKDRLLFAYSDDGANCIANKIAHAFVPAGMDIADWLSGPYFHDAANRTRLPARATPKAVLLGEKFDSVTVGYLSPAGAEHIFEFDLRQMPENNCWLITGHDVTLQPSTALDPTATHVEKVAHDLGNVLGIAQIAADGLGRSGLGDDARMRVADILNAVHRGNYLVQSLIDPDQASDRQVEHTADVPSVIQNAAELFQRVLPPAITLSVDPVPQIRTTAGSHSELEATVIEMLGAARKFIVLSPSKAGRISVQTTQRTDTVKIRVLARIDASDAMQAASYAMPPDLIRTLVASAELAKAAGGGLSVGSADDHEQRISLRLPVLPASLDNYAPSGHQPPSDMLRGYRICLAQSDGTLARSLARYLRAQGADIIEISEGDAFPDVIKAIRDVDVVIASQTLPDTTPVRDLVRAMPSAAPHVRMIHFSTVATYPKTAEGNVFGLCLPKSVPLETLLNAIRLLPPRADLGTDGG</sequence>
<accession>A0ABZ2V985</accession>
<evidence type="ECO:0008006" key="3">
    <source>
        <dbReference type="Google" id="ProtNLM"/>
    </source>
</evidence>
<dbReference type="EMBL" id="CP150951">
    <property type="protein sequence ID" value="WZC49156.1"/>
    <property type="molecule type" value="Genomic_DNA"/>
</dbReference>
<evidence type="ECO:0000313" key="2">
    <source>
        <dbReference type="Proteomes" id="UP001440612"/>
    </source>
</evidence>
<evidence type="ECO:0000313" key="1">
    <source>
        <dbReference type="EMBL" id="WZC49156.1"/>
    </source>
</evidence>
<name>A0ABZ2V985_9RHOB</name>
<dbReference type="Proteomes" id="UP001440612">
    <property type="component" value="Chromosome"/>
</dbReference>
<proteinExistence type="predicted"/>
<dbReference type="Gene3D" id="3.40.50.2300">
    <property type="match status" value="1"/>
</dbReference>
<dbReference type="RefSeq" id="WP_341367267.1">
    <property type="nucleotide sequence ID" value="NZ_CP150951.2"/>
</dbReference>
<dbReference type="InterPro" id="IPR011006">
    <property type="entry name" value="CheY-like_superfamily"/>
</dbReference>